<keyword evidence="4" id="KW-1185">Reference proteome</keyword>
<reference evidence="3" key="1">
    <citation type="submission" date="2006-10" db="EMBL/GenBank/DDBJ databases">
        <authorList>
            <person name="Amadeo P."/>
            <person name="Zhao Q."/>
            <person name="Wortman J."/>
            <person name="Fraser-Liggett C."/>
            <person name="Carlton J."/>
        </authorList>
    </citation>
    <scope>NUCLEOTIDE SEQUENCE</scope>
    <source>
        <strain evidence="3">G3</strain>
    </source>
</reference>
<evidence type="ECO:0000256" key="1">
    <source>
        <dbReference type="SAM" id="Coils"/>
    </source>
</evidence>
<sequence>MSSDFSDDDEDNTNEVNEANEVESPGENSFDDDFEDSEENKENNENKETNEKDNKSEENTSNENTDTDDNPMLGLLKNSNQNFDDANQENLLQNNPLAAHNDKEEDDDHGQQLSLGARSPSFSNLKTMIPKGSTNPVDLGDVKEKEEEKEDDHQEGQITLSVRQPSFSNLHAGQMILKGSTKALPNVDDIIAEEAENPKYVEVTNTEEGEDEFADEPVKDSDDEDEDNQAITLSVRQPSFSNLHGQLIPKGSTQAIPQVNNGDPIIVEELPNNNDQPIILNQENKMGSEILKSLHKFNHDRWKQLGYNPEESLVRRRSQIAIDPAITWKLDFRNSSCANYYPTINEVTLKDPNTKRKRPLSSRNSDDELEVEMPDNSSTVANAPSDFLAEDDLYNEKSISTDEESELPPLINSAGGRRNSSQIFDILPQSLINEKKSDQKKSQKSNVTPKSNHKKNLKAPQKTFKNNDKSNSSGSSKKNRQSPSQKIEGLDVDFHLYLDDIRVSQGYDSEQGSSRIPDRLKELIVHPKESVTYLALCGVSILGYKESTVSSVYKDLKKYLDQCVQLGYIEESMYVDGIMKKIKDEKKELEKTQTNDQVEQIDEKINQLNEQIDKMTKDHQRNLCSLESEKEVALSEIDVKMDDSLALLEEEWSSEKMQSKFNKPSPKLIEMRQTAQRLIGAHRFEEGAALAERIATLEDQESQEAAEKMNSAYQVACERVVKKYSAEKVTVEGSFNDKKASMEGIYQKQLIPLNNKLKTLQHEKEQKQMEIKRNEREERAASVARRPETRQSTTKMSGEPIAINKRLSLPPLKQVIRPMTQYKSRK</sequence>
<dbReference type="RefSeq" id="XP_001298548.1">
    <property type="nucleotide sequence ID" value="XM_001298547.1"/>
</dbReference>
<feature type="compositionally biased region" description="Acidic residues" evidence="2">
    <location>
        <begin position="1"/>
        <end position="21"/>
    </location>
</feature>
<feature type="region of interest" description="Disordered" evidence="2">
    <location>
        <begin position="432"/>
        <end position="485"/>
    </location>
</feature>
<evidence type="ECO:0000313" key="3">
    <source>
        <dbReference type="EMBL" id="EAX85618.1"/>
    </source>
</evidence>
<dbReference type="Proteomes" id="UP000001542">
    <property type="component" value="Unassembled WGS sequence"/>
</dbReference>
<dbReference type="KEGG" id="tva:4743259"/>
<dbReference type="PANTHER" id="PTHR47026:SF2">
    <property type="entry name" value="FLAGELLAR ASSOCIATED PROTEIN"/>
    <property type="match status" value="1"/>
</dbReference>
<dbReference type="VEuPathDB" id="TrichDB:TVAGG3_0762570"/>
<evidence type="ECO:0000313" key="4">
    <source>
        <dbReference type="Proteomes" id="UP000001542"/>
    </source>
</evidence>
<protein>
    <submittedName>
        <fullName evidence="3">Uncharacterized protein</fullName>
    </submittedName>
</protein>
<dbReference type="VEuPathDB" id="TrichDB:TVAG_036490"/>
<feature type="compositionally biased region" description="Polar residues" evidence="2">
    <location>
        <begin position="156"/>
        <end position="166"/>
    </location>
</feature>
<feature type="compositionally biased region" description="Basic and acidic residues" evidence="2">
    <location>
        <begin position="770"/>
        <end position="789"/>
    </location>
</feature>
<feature type="region of interest" description="Disordered" evidence="2">
    <location>
        <begin position="205"/>
        <end position="225"/>
    </location>
</feature>
<accession>A2GB49</accession>
<feature type="compositionally biased region" description="Polar residues" evidence="2">
    <location>
        <begin position="77"/>
        <end position="96"/>
    </location>
</feature>
<gene>
    <name evidence="3" type="ORF">TVAG_036490</name>
</gene>
<evidence type="ECO:0000256" key="2">
    <source>
        <dbReference type="SAM" id="MobiDB-lite"/>
    </source>
</evidence>
<name>A2GB49_TRIV3</name>
<feature type="compositionally biased region" description="Low complexity" evidence="2">
    <location>
        <begin position="469"/>
        <end position="484"/>
    </location>
</feature>
<proteinExistence type="predicted"/>
<dbReference type="PANTHER" id="PTHR47026">
    <property type="entry name" value="PIGMENTOSA GTPASE REGULATOR-LIKE PROTEIN, PUTATIVE-RELATED"/>
    <property type="match status" value="1"/>
</dbReference>
<feature type="region of interest" description="Disordered" evidence="2">
    <location>
        <begin position="1"/>
        <end position="166"/>
    </location>
</feature>
<feature type="compositionally biased region" description="Basic and acidic residues" evidence="2">
    <location>
        <begin position="40"/>
        <end position="58"/>
    </location>
</feature>
<feature type="compositionally biased region" description="Basic and acidic residues" evidence="2">
    <location>
        <begin position="140"/>
        <end position="155"/>
    </location>
</feature>
<reference evidence="3" key="2">
    <citation type="journal article" date="2007" name="Science">
        <title>Draft genome sequence of the sexually transmitted pathogen Trichomonas vaginalis.</title>
        <authorList>
            <person name="Carlton J.M."/>
            <person name="Hirt R.P."/>
            <person name="Silva J.C."/>
            <person name="Delcher A.L."/>
            <person name="Schatz M."/>
            <person name="Zhao Q."/>
            <person name="Wortman J.R."/>
            <person name="Bidwell S.L."/>
            <person name="Alsmark U.C.M."/>
            <person name="Besteiro S."/>
            <person name="Sicheritz-Ponten T."/>
            <person name="Noel C.J."/>
            <person name="Dacks J.B."/>
            <person name="Foster P.G."/>
            <person name="Simillion C."/>
            <person name="Van de Peer Y."/>
            <person name="Miranda-Saavedra D."/>
            <person name="Barton G.J."/>
            <person name="Westrop G.D."/>
            <person name="Mueller S."/>
            <person name="Dessi D."/>
            <person name="Fiori P.L."/>
            <person name="Ren Q."/>
            <person name="Paulsen I."/>
            <person name="Zhang H."/>
            <person name="Bastida-Corcuera F.D."/>
            <person name="Simoes-Barbosa A."/>
            <person name="Brown M.T."/>
            <person name="Hayes R.D."/>
            <person name="Mukherjee M."/>
            <person name="Okumura C.Y."/>
            <person name="Schneider R."/>
            <person name="Smith A.J."/>
            <person name="Vanacova S."/>
            <person name="Villalvazo M."/>
            <person name="Haas B.J."/>
            <person name="Pertea M."/>
            <person name="Feldblyum T.V."/>
            <person name="Utterback T.R."/>
            <person name="Shu C.L."/>
            <person name="Osoegawa K."/>
            <person name="de Jong P.J."/>
            <person name="Hrdy I."/>
            <person name="Horvathova L."/>
            <person name="Zubacova Z."/>
            <person name="Dolezal P."/>
            <person name="Malik S.B."/>
            <person name="Logsdon J.M. Jr."/>
            <person name="Henze K."/>
            <person name="Gupta A."/>
            <person name="Wang C.C."/>
            <person name="Dunne R.L."/>
            <person name="Upcroft J.A."/>
            <person name="Upcroft P."/>
            <person name="White O."/>
            <person name="Salzberg S.L."/>
            <person name="Tang P."/>
            <person name="Chiu C.-H."/>
            <person name="Lee Y.-S."/>
            <person name="Embley T.M."/>
            <person name="Coombs G.H."/>
            <person name="Mottram J.C."/>
            <person name="Tachezy J."/>
            <person name="Fraser-Liggett C.M."/>
            <person name="Johnson P.J."/>
        </authorList>
    </citation>
    <scope>NUCLEOTIDE SEQUENCE [LARGE SCALE GENOMIC DNA]</scope>
    <source>
        <strain evidence="3">G3</strain>
    </source>
</reference>
<dbReference type="SMR" id="A2GB49"/>
<keyword evidence="1" id="KW-0175">Coiled coil</keyword>
<feature type="compositionally biased region" description="Acidic residues" evidence="2">
    <location>
        <begin position="29"/>
        <end position="39"/>
    </location>
</feature>
<dbReference type="AlphaFoldDB" id="A2GB49"/>
<dbReference type="EMBL" id="DS114881">
    <property type="protein sequence ID" value="EAX85618.1"/>
    <property type="molecule type" value="Genomic_DNA"/>
</dbReference>
<feature type="region of interest" description="Disordered" evidence="2">
    <location>
        <begin position="352"/>
        <end position="387"/>
    </location>
</feature>
<feature type="region of interest" description="Disordered" evidence="2">
    <location>
        <begin position="398"/>
        <end position="417"/>
    </location>
</feature>
<feature type="coiled-coil region" evidence="1">
    <location>
        <begin position="575"/>
        <end position="618"/>
    </location>
</feature>
<dbReference type="InParanoid" id="A2GB49"/>
<organism evidence="3 4">
    <name type="scientific">Trichomonas vaginalis (strain ATCC PRA-98 / G3)</name>
    <dbReference type="NCBI Taxonomy" id="412133"/>
    <lineage>
        <taxon>Eukaryota</taxon>
        <taxon>Metamonada</taxon>
        <taxon>Parabasalia</taxon>
        <taxon>Trichomonadida</taxon>
        <taxon>Trichomonadidae</taxon>
        <taxon>Trichomonas</taxon>
    </lineage>
</organism>
<feature type="compositionally biased region" description="Polar residues" evidence="2">
    <location>
        <begin position="120"/>
        <end position="136"/>
    </location>
</feature>
<feature type="region of interest" description="Disordered" evidence="2">
    <location>
        <begin position="770"/>
        <end position="803"/>
    </location>
</feature>